<evidence type="ECO:0000313" key="2">
    <source>
        <dbReference type="Proteomes" id="UP001317613"/>
    </source>
</evidence>
<evidence type="ECO:0000313" key="1">
    <source>
        <dbReference type="EMBL" id="BDQ62917.1"/>
    </source>
</evidence>
<name>A0AC59HTI6_ENTFL</name>
<dbReference type="EMBL" id="AP026729">
    <property type="protein sequence ID" value="BDQ62917.1"/>
    <property type="molecule type" value="Genomic_DNA"/>
</dbReference>
<sequence>MPKFSPCLWFDTQAEEAANFYTTIFEKGAILSKTNYVNEEHQPQGTSLMTIEFTLANQTIIGLNGGPEFSFTPASSFC</sequence>
<gene>
    <name evidence="1" type="ORF">EfsSVR2332_29950</name>
</gene>
<reference evidence="1" key="1">
    <citation type="submission" date="2022-08" db="EMBL/GenBank/DDBJ databases">
        <title>Molecular epidemiological analysis of five strains of VanD-type vancomycin-resistant Enterococcus faecalis.</title>
        <authorList>
            <person name="Mimura K."/>
            <person name="Hashimoto Y."/>
            <person name="Tomita H."/>
        </authorList>
    </citation>
    <scope>NUCLEOTIDE SEQUENCE</scope>
    <source>
        <strain evidence="1">SVR2332</strain>
    </source>
</reference>
<proteinExistence type="predicted"/>
<dbReference type="Proteomes" id="UP001317613">
    <property type="component" value="Chromosome"/>
</dbReference>
<protein>
    <submittedName>
        <fullName evidence="1">Uncharacterized protein</fullName>
    </submittedName>
</protein>
<accession>A0AC59HTI6</accession>
<organism evidence="1 2">
    <name type="scientific">Enterococcus faecalis</name>
    <name type="common">Streptococcus faecalis</name>
    <dbReference type="NCBI Taxonomy" id="1351"/>
    <lineage>
        <taxon>Bacteria</taxon>
        <taxon>Bacillati</taxon>
        <taxon>Bacillota</taxon>
        <taxon>Bacilli</taxon>
        <taxon>Lactobacillales</taxon>
        <taxon>Enterococcaceae</taxon>
        <taxon>Enterococcus</taxon>
    </lineage>
</organism>